<dbReference type="InterPro" id="IPR009288">
    <property type="entry name" value="AIG2-like_dom"/>
</dbReference>
<comment type="similarity">
    <text evidence="1 3">Belongs to the gamma-glutamylcyclotransferase family.</text>
</comment>
<dbReference type="Pfam" id="PF06094">
    <property type="entry name" value="GGACT"/>
    <property type="match status" value="1"/>
</dbReference>
<evidence type="ECO:0000256" key="2">
    <source>
        <dbReference type="PIRSR" id="PIRSR639126-1"/>
    </source>
</evidence>
<accession>A0A9Q1CRN7</accession>
<sequence length="162" mass="19096">MFMRSASGPFFIQSTHFFIMHRVFIYGSLKTNEMNSFHMADESHGKAVFIGKGRTSKKWPVIFVDYKEYTHFPAMIYQEGIGHQVEGEIWELDDKFLKWLDEFEGHPDLYCRKTMQITHEDNSKEETCYIYVFMKFTGNVSESSTFLRSYNSAECGRPYKVT</sequence>
<comment type="caution">
    <text evidence="5">The sequence shown here is derived from an EMBL/GenBank/DDBJ whole genome shotgun (WGS) entry which is preliminary data.</text>
</comment>
<dbReference type="InterPro" id="IPR036568">
    <property type="entry name" value="GGCT-like_sf"/>
</dbReference>
<dbReference type="Proteomes" id="UP001152320">
    <property type="component" value="Chromosome 1"/>
</dbReference>
<dbReference type="PANTHER" id="PTHR12510:SF4">
    <property type="entry name" value="GAMMA-GLUTAMYLAMINECYCLOTRANSFERASE"/>
    <property type="match status" value="1"/>
</dbReference>
<gene>
    <name evidence="5" type="ORF">HOLleu_02679</name>
</gene>
<evidence type="ECO:0000256" key="1">
    <source>
        <dbReference type="ARBA" id="ARBA00008861"/>
    </source>
</evidence>
<evidence type="ECO:0000313" key="5">
    <source>
        <dbReference type="EMBL" id="KAJ8049780.1"/>
    </source>
</evidence>
<feature type="active site" description="Proton acceptor" evidence="2">
    <location>
        <position position="104"/>
    </location>
</feature>
<dbReference type="AlphaFoldDB" id="A0A9Q1CRN7"/>
<dbReference type="SUPFAM" id="SSF110857">
    <property type="entry name" value="Gamma-glutamyl cyclotransferase-like"/>
    <property type="match status" value="1"/>
</dbReference>
<keyword evidence="6" id="KW-1185">Reference proteome</keyword>
<organism evidence="5 6">
    <name type="scientific">Holothuria leucospilota</name>
    <name type="common">Black long sea cucumber</name>
    <name type="synonym">Mertensiothuria leucospilota</name>
    <dbReference type="NCBI Taxonomy" id="206669"/>
    <lineage>
        <taxon>Eukaryota</taxon>
        <taxon>Metazoa</taxon>
        <taxon>Echinodermata</taxon>
        <taxon>Eleutherozoa</taxon>
        <taxon>Echinozoa</taxon>
        <taxon>Holothuroidea</taxon>
        <taxon>Aspidochirotacea</taxon>
        <taxon>Aspidochirotida</taxon>
        <taxon>Holothuriidae</taxon>
        <taxon>Holothuria</taxon>
    </lineage>
</organism>
<protein>
    <recommendedName>
        <fullName evidence="3">Gamma-glutamylcyclotransferase family protein</fullName>
    </recommendedName>
</protein>
<dbReference type="InterPro" id="IPR039126">
    <property type="entry name" value="GGACT"/>
</dbReference>
<dbReference type="CDD" id="cd06661">
    <property type="entry name" value="GGCT_like"/>
    <property type="match status" value="1"/>
</dbReference>
<evidence type="ECO:0000313" key="6">
    <source>
        <dbReference type="Proteomes" id="UP001152320"/>
    </source>
</evidence>
<dbReference type="GO" id="GO:0005829">
    <property type="term" value="C:cytosol"/>
    <property type="evidence" value="ECO:0007669"/>
    <property type="project" value="TreeGrafter"/>
</dbReference>
<dbReference type="GO" id="GO:0061929">
    <property type="term" value="F:gamma-glutamylaminecyclotransferase activity"/>
    <property type="evidence" value="ECO:0007669"/>
    <property type="project" value="InterPro"/>
</dbReference>
<feature type="domain" description="Gamma-glutamylcyclotransferase AIG2-like" evidence="4">
    <location>
        <begin position="23"/>
        <end position="135"/>
    </location>
</feature>
<dbReference type="InterPro" id="IPR013024">
    <property type="entry name" value="GGCT-like"/>
</dbReference>
<dbReference type="Gene3D" id="3.10.490.10">
    <property type="entry name" value="Gamma-glutamyl cyclotransferase-like"/>
    <property type="match status" value="1"/>
</dbReference>
<name>A0A9Q1CRN7_HOLLE</name>
<evidence type="ECO:0000256" key="3">
    <source>
        <dbReference type="RuleBase" id="RU367036"/>
    </source>
</evidence>
<evidence type="ECO:0000259" key="4">
    <source>
        <dbReference type="Pfam" id="PF06094"/>
    </source>
</evidence>
<dbReference type="EMBL" id="JAIZAY010000001">
    <property type="protein sequence ID" value="KAJ8049780.1"/>
    <property type="molecule type" value="Genomic_DNA"/>
</dbReference>
<dbReference type="OrthoDB" id="113620at2759"/>
<dbReference type="PANTHER" id="PTHR12510">
    <property type="entry name" value="TROPONIN C-AKIN-1 PROTEIN"/>
    <property type="match status" value="1"/>
</dbReference>
<reference evidence="5" key="1">
    <citation type="submission" date="2021-10" db="EMBL/GenBank/DDBJ databases">
        <title>Tropical sea cucumber genome reveals ecological adaptation and Cuvierian tubules defense mechanism.</title>
        <authorList>
            <person name="Chen T."/>
        </authorList>
    </citation>
    <scope>NUCLEOTIDE SEQUENCE</scope>
    <source>
        <strain evidence="5">Nanhai2018</strain>
        <tissue evidence="5">Muscle</tissue>
    </source>
</reference>
<proteinExistence type="inferred from homology"/>